<feature type="transmembrane region" description="Helical" evidence="6">
    <location>
        <begin position="616"/>
        <end position="640"/>
    </location>
</feature>
<dbReference type="Proteomes" id="UP001174691">
    <property type="component" value="Unassembled WGS sequence"/>
</dbReference>
<evidence type="ECO:0000259" key="7">
    <source>
        <dbReference type="PROSITE" id="PS50850"/>
    </source>
</evidence>
<accession>A0AA38VQW9</accession>
<dbReference type="Gene3D" id="1.20.1250.20">
    <property type="entry name" value="MFS general substrate transporter like domains"/>
    <property type="match status" value="2"/>
</dbReference>
<name>A0AA38VQW9_9PEZI</name>
<dbReference type="GO" id="GO:0022857">
    <property type="term" value="F:transmembrane transporter activity"/>
    <property type="evidence" value="ECO:0007669"/>
    <property type="project" value="InterPro"/>
</dbReference>
<feature type="transmembrane region" description="Helical" evidence="6">
    <location>
        <begin position="517"/>
        <end position="534"/>
    </location>
</feature>
<feature type="compositionally biased region" description="Pro residues" evidence="5">
    <location>
        <begin position="104"/>
        <end position="114"/>
    </location>
</feature>
<feature type="transmembrane region" description="Helical" evidence="6">
    <location>
        <begin position="710"/>
        <end position="732"/>
    </location>
</feature>
<dbReference type="Pfam" id="PF07690">
    <property type="entry name" value="MFS_1"/>
    <property type="match status" value="1"/>
</dbReference>
<feature type="region of interest" description="Disordered" evidence="5">
    <location>
        <begin position="39"/>
        <end position="160"/>
    </location>
</feature>
<evidence type="ECO:0000256" key="1">
    <source>
        <dbReference type="ARBA" id="ARBA00004141"/>
    </source>
</evidence>
<feature type="transmembrane region" description="Helical" evidence="6">
    <location>
        <begin position="647"/>
        <end position="665"/>
    </location>
</feature>
<dbReference type="CDD" id="cd17476">
    <property type="entry name" value="MFS_Amf1_MDR_like"/>
    <property type="match status" value="1"/>
</dbReference>
<dbReference type="PROSITE" id="PS50850">
    <property type="entry name" value="MFS"/>
    <property type="match status" value="1"/>
</dbReference>
<comment type="caution">
    <text evidence="8">The sequence shown here is derived from an EMBL/GenBank/DDBJ whole genome shotgun (WGS) entry which is preliminary data.</text>
</comment>
<feature type="transmembrane region" description="Helical" evidence="6">
    <location>
        <begin position="350"/>
        <end position="368"/>
    </location>
</feature>
<evidence type="ECO:0000256" key="3">
    <source>
        <dbReference type="ARBA" id="ARBA00022989"/>
    </source>
</evidence>
<keyword evidence="3 6" id="KW-1133">Transmembrane helix</keyword>
<dbReference type="InterPro" id="IPR020846">
    <property type="entry name" value="MFS_dom"/>
</dbReference>
<evidence type="ECO:0000256" key="4">
    <source>
        <dbReference type="ARBA" id="ARBA00023136"/>
    </source>
</evidence>
<dbReference type="PANTHER" id="PTHR42718">
    <property type="entry name" value="MAJOR FACILITATOR SUPERFAMILY MULTIDRUG TRANSPORTER MFSC"/>
    <property type="match status" value="1"/>
</dbReference>
<dbReference type="PANTHER" id="PTHR42718:SF1">
    <property type="entry name" value="LOW AFFINITY AMMONIUM TRANSPORTER"/>
    <property type="match status" value="1"/>
</dbReference>
<feature type="transmembrane region" description="Helical" evidence="6">
    <location>
        <begin position="546"/>
        <end position="563"/>
    </location>
</feature>
<dbReference type="SUPFAM" id="SSF103473">
    <property type="entry name" value="MFS general substrate transporter"/>
    <property type="match status" value="1"/>
</dbReference>
<feature type="transmembrane region" description="Helical" evidence="6">
    <location>
        <begin position="477"/>
        <end position="497"/>
    </location>
</feature>
<feature type="transmembrane region" description="Helical" evidence="6">
    <location>
        <begin position="677"/>
        <end position="698"/>
    </location>
</feature>
<keyword evidence="4 6" id="KW-0472">Membrane</keyword>
<evidence type="ECO:0000256" key="2">
    <source>
        <dbReference type="ARBA" id="ARBA00022692"/>
    </source>
</evidence>
<feature type="domain" description="Major facilitator superfamily (MFS) profile" evidence="7">
    <location>
        <begin position="313"/>
        <end position="774"/>
    </location>
</feature>
<evidence type="ECO:0000313" key="8">
    <source>
        <dbReference type="EMBL" id="KAJ9142019.1"/>
    </source>
</evidence>
<comment type="subcellular location">
    <subcellularLocation>
        <location evidence="1">Membrane</location>
        <topology evidence="1">Multi-pass membrane protein</topology>
    </subcellularLocation>
</comment>
<dbReference type="AlphaFoldDB" id="A0AA38VQW9"/>
<keyword evidence="2 6" id="KW-0812">Transmembrane</keyword>
<evidence type="ECO:0000313" key="9">
    <source>
        <dbReference type="Proteomes" id="UP001174691"/>
    </source>
</evidence>
<keyword evidence="9" id="KW-1185">Reference proteome</keyword>
<organism evidence="8 9">
    <name type="scientific">Coniochaeta hoffmannii</name>
    <dbReference type="NCBI Taxonomy" id="91930"/>
    <lineage>
        <taxon>Eukaryota</taxon>
        <taxon>Fungi</taxon>
        <taxon>Dikarya</taxon>
        <taxon>Ascomycota</taxon>
        <taxon>Pezizomycotina</taxon>
        <taxon>Sordariomycetes</taxon>
        <taxon>Sordariomycetidae</taxon>
        <taxon>Coniochaetales</taxon>
        <taxon>Coniochaetaceae</taxon>
        <taxon>Coniochaeta</taxon>
    </lineage>
</organism>
<proteinExistence type="predicted"/>
<feature type="transmembrane region" description="Helical" evidence="6">
    <location>
        <begin position="752"/>
        <end position="770"/>
    </location>
</feature>
<reference evidence="8" key="1">
    <citation type="submission" date="2022-07" db="EMBL/GenBank/DDBJ databases">
        <title>Fungi with potential for degradation of polypropylene.</title>
        <authorList>
            <person name="Gostincar C."/>
        </authorList>
    </citation>
    <scope>NUCLEOTIDE SEQUENCE</scope>
    <source>
        <strain evidence="8">EXF-13287</strain>
    </source>
</reference>
<evidence type="ECO:0000256" key="5">
    <source>
        <dbReference type="SAM" id="MobiDB-lite"/>
    </source>
</evidence>
<protein>
    <submittedName>
        <fullName evidence="8">MFS general substrate transporter</fullName>
    </submittedName>
</protein>
<dbReference type="EMBL" id="JANBVN010000127">
    <property type="protein sequence ID" value="KAJ9142019.1"/>
    <property type="molecule type" value="Genomic_DNA"/>
</dbReference>
<feature type="transmembrane region" description="Helical" evidence="6">
    <location>
        <begin position="447"/>
        <end position="471"/>
    </location>
</feature>
<feature type="transmembrane region" description="Helical" evidence="6">
    <location>
        <begin position="584"/>
        <end position="604"/>
    </location>
</feature>
<feature type="transmembrane region" description="Helical" evidence="6">
    <location>
        <begin position="311"/>
        <end position="338"/>
    </location>
</feature>
<gene>
    <name evidence="8" type="ORF">NKR19_g7372</name>
</gene>
<feature type="compositionally biased region" description="Basic and acidic residues" evidence="5">
    <location>
        <begin position="83"/>
        <end position="93"/>
    </location>
</feature>
<evidence type="ECO:0000256" key="6">
    <source>
        <dbReference type="SAM" id="Phobius"/>
    </source>
</evidence>
<dbReference type="InterPro" id="IPR011701">
    <property type="entry name" value="MFS"/>
</dbReference>
<dbReference type="InterPro" id="IPR036259">
    <property type="entry name" value="MFS_trans_sf"/>
</dbReference>
<dbReference type="GO" id="GO:0016020">
    <property type="term" value="C:membrane"/>
    <property type="evidence" value="ECO:0007669"/>
    <property type="project" value="UniProtKB-SubCell"/>
</dbReference>
<feature type="compositionally biased region" description="Polar residues" evidence="5">
    <location>
        <begin position="132"/>
        <end position="154"/>
    </location>
</feature>
<feature type="transmembrane region" description="Helical" evidence="6">
    <location>
        <begin position="407"/>
        <end position="427"/>
    </location>
</feature>
<feature type="transmembrane region" description="Helical" evidence="6">
    <location>
        <begin position="380"/>
        <end position="401"/>
    </location>
</feature>
<sequence>MDGQRPASMVALSPTTQADLRNASEAMQRAAEAMIAATESFRRQFHAQQGDSDPPRPYTYHADENRDGDESEILWPRDGAPPGERHGRDKDEASGPTKIAAPLPSQPPKLPYLPTPNRSGGMSSKRRELPRVQTTPPSFGAEISSSDAVQTPSPSRLEWLTPTEDRPVTIASTSTLTPIARAPVIRTGPSPQWPGGPYRSAAPCHVDLVEAAERIKEQQQAAKQQQQKSHGFFPAKTAETCEPSPILQIGRDTYNRSTNDFRTTLLTGDIRSDPSAANGIARYGSSNVCHRDSGLDSTPIRPLGLTLIQEIMFVLVVCLAQVLMLAGISQALVPAFIIGQSFHDTTPGALAWYSAAYGLTSGTFVLPAGRLGDLFGHKKLFIIGFLWFALWSCVTGFADMVEKAGCAGTVFLCFSRAMQGIGPALLVPNGQAMLGRAYKPGPRKNMVMSLFGAAAPLGFVLGAVMASLFAVKASWPWAFWSMGGVCLALAAVSVLVVPSSPKTKRVGRESLWMQLDGYGTAFGVCGLVLFNFAFNQAPIVSWSTPYTYFILIIAVMLLAAFVYTELVAPHPLVPIAAMRAQTNFVLGCTAAGWACFSIWVYYAFATLQGLRGWPPLVASAAFAHAPVSGFAASMLTGYLMGKIKPHWIMFVSMCAFFVGSLLLVTAPVGQNYWHNTFFSILVMPFGMDMSNPAAIILLSNSVSKEHQGIAASLVVTVVNYSISLALGIGGTIDVSRNGGGKDILAGYRGAEFFGLGLGALGIVLAAAFLLQSYSRTPLTRKA</sequence>